<accession>A0ABT8VV55</accession>
<protein>
    <submittedName>
        <fullName evidence="1">Uncharacterized protein</fullName>
    </submittedName>
</protein>
<name>A0ABT8VV55_9FLAO</name>
<proteinExistence type="predicted"/>
<keyword evidence="2" id="KW-1185">Reference proteome</keyword>
<organism evidence="1 2">
    <name type="scientific">Wenyingzhuangia gilva</name>
    <dbReference type="NCBI Taxonomy" id="3057677"/>
    <lineage>
        <taxon>Bacteria</taxon>
        <taxon>Pseudomonadati</taxon>
        <taxon>Bacteroidota</taxon>
        <taxon>Flavobacteriia</taxon>
        <taxon>Flavobacteriales</taxon>
        <taxon>Flavobacteriaceae</taxon>
        <taxon>Wenyingzhuangia</taxon>
    </lineage>
</organism>
<evidence type="ECO:0000313" key="2">
    <source>
        <dbReference type="Proteomes" id="UP001168642"/>
    </source>
</evidence>
<reference evidence="1" key="1">
    <citation type="submission" date="2023-07" db="EMBL/GenBank/DDBJ databases">
        <title>Wenyingzhuangia sp. chi5 genome sequencing and assembly.</title>
        <authorList>
            <person name="Park S."/>
        </authorList>
    </citation>
    <scope>NUCLEOTIDE SEQUENCE</scope>
    <source>
        <strain evidence="1">Chi5</strain>
    </source>
</reference>
<dbReference type="RefSeq" id="WP_302885161.1">
    <property type="nucleotide sequence ID" value="NZ_JAUMIT010000008.1"/>
</dbReference>
<evidence type="ECO:0000313" key="1">
    <source>
        <dbReference type="EMBL" id="MDO3695857.1"/>
    </source>
</evidence>
<gene>
    <name evidence="1" type="ORF">QVZ41_13485</name>
</gene>
<comment type="caution">
    <text evidence="1">The sequence shown here is derived from an EMBL/GenBank/DDBJ whole genome shotgun (WGS) entry which is preliminary data.</text>
</comment>
<sequence>MIKTLLTFFITITAFSQSVISEFPIDIKHKVQTNKRTNEKLISLSTSQYLDQFGSKIYPLNEDENILLIQTFDKISIYLLDKKFNSSKIGTIEKQSQNNFPFHVIKKKDKIILYFKENKERLFSKSTNITQIEYNITTKKHHTSSVKFKPKNERTLACFFLDEEFIILTNTSSSNILNIYKYSETSIDKIEEHNLNELEYKTTLDEFDVYASEFFKNSGASIPVISKDSNEPFDKTSLKVKIYKNQNHLFTLTIDDNKSPNKGTHIYQFDLDSISKKQYKYFEYEKSSKRLDYNSLISSNKLLQLGINSNEMKLSIINLISYNRKTYDFTENDSLFKDNNTHYAMTNIFTGKQKESNEKSIDNFLKHTSKGSTALSSIILNKQHHLLIGSKRAITRSSAVGGMAISFSYSVTSYFDNYTYILLNRNGEIIPSLNLKKSKIGHIQYFSEKNTNLKLSCYFNIQDKYYTGYYDAINMLYKIGELSN</sequence>
<dbReference type="EMBL" id="JAUMIT010000008">
    <property type="protein sequence ID" value="MDO3695857.1"/>
    <property type="molecule type" value="Genomic_DNA"/>
</dbReference>
<dbReference type="Proteomes" id="UP001168642">
    <property type="component" value="Unassembled WGS sequence"/>
</dbReference>